<dbReference type="RefSeq" id="WP_246463037.1">
    <property type="nucleotide sequence ID" value="NZ_JACIIZ010000005.1"/>
</dbReference>
<gene>
    <name evidence="4" type="ORF">FHS74_002016</name>
</gene>
<dbReference type="SMART" id="SM00530">
    <property type="entry name" value="HTH_XRE"/>
    <property type="match status" value="1"/>
</dbReference>
<dbReference type="GO" id="GO:0003677">
    <property type="term" value="F:DNA binding"/>
    <property type="evidence" value="ECO:0007669"/>
    <property type="project" value="UniProtKB-KW"/>
</dbReference>
<feature type="domain" description="HTH cro/C1-type" evidence="3">
    <location>
        <begin position="25"/>
        <end position="79"/>
    </location>
</feature>
<sequence length="108" mass="11578">MALAFATACFARMVEDIRIQFGKLLRQQRKAKSLTQEELAGRAGMAVPYLSDLERGKWNPSLAVIVDLARGLGIEASDLLVGLEIDRTGGGEGDGPGPELPERKRGGV</sequence>
<evidence type="ECO:0000256" key="1">
    <source>
        <dbReference type="ARBA" id="ARBA00023125"/>
    </source>
</evidence>
<dbReference type="CDD" id="cd00093">
    <property type="entry name" value="HTH_XRE"/>
    <property type="match status" value="1"/>
</dbReference>
<dbReference type="InterPro" id="IPR001387">
    <property type="entry name" value="Cro/C1-type_HTH"/>
</dbReference>
<dbReference type="AlphaFoldDB" id="A0A7X0AWQ4"/>
<dbReference type="InterPro" id="IPR010982">
    <property type="entry name" value="Lambda_DNA-bd_dom_sf"/>
</dbReference>
<organism evidence="4 5">
    <name type="scientific">Nitrospirillum iridis</name>
    <dbReference type="NCBI Taxonomy" id="765888"/>
    <lineage>
        <taxon>Bacteria</taxon>
        <taxon>Pseudomonadati</taxon>
        <taxon>Pseudomonadota</taxon>
        <taxon>Alphaproteobacteria</taxon>
        <taxon>Rhodospirillales</taxon>
        <taxon>Azospirillaceae</taxon>
        <taxon>Nitrospirillum</taxon>
    </lineage>
</organism>
<evidence type="ECO:0000313" key="4">
    <source>
        <dbReference type="EMBL" id="MBB6251465.1"/>
    </source>
</evidence>
<evidence type="ECO:0000259" key="3">
    <source>
        <dbReference type="PROSITE" id="PS50943"/>
    </source>
</evidence>
<keyword evidence="5" id="KW-1185">Reference proteome</keyword>
<dbReference type="PANTHER" id="PTHR46797:SF1">
    <property type="entry name" value="METHYLPHOSPHONATE SYNTHASE"/>
    <property type="match status" value="1"/>
</dbReference>
<evidence type="ECO:0000256" key="2">
    <source>
        <dbReference type="SAM" id="MobiDB-lite"/>
    </source>
</evidence>
<dbReference type="Gene3D" id="1.10.260.40">
    <property type="entry name" value="lambda repressor-like DNA-binding domains"/>
    <property type="match status" value="1"/>
</dbReference>
<dbReference type="EMBL" id="JACIIZ010000005">
    <property type="protein sequence ID" value="MBB6251465.1"/>
    <property type="molecule type" value="Genomic_DNA"/>
</dbReference>
<name>A0A7X0AWQ4_9PROT</name>
<dbReference type="SUPFAM" id="SSF47413">
    <property type="entry name" value="lambda repressor-like DNA-binding domains"/>
    <property type="match status" value="1"/>
</dbReference>
<reference evidence="4 5" key="1">
    <citation type="submission" date="2020-08" db="EMBL/GenBank/DDBJ databases">
        <title>Genomic Encyclopedia of Type Strains, Phase IV (KMG-IV): sequencing the most valuable type-strain genomes for metagenomic binning, comparative biology and taxonomic classification.</title>
        <authorList>
            <person name="Goeker M."/>
        </authorList>
    </citation>
    <scope>NUCLEOTIDE SEQUENCE [LARGE SCALE GENOMIC DNA]</scope>
    <source>
        <strain evidence="4 5">DSM 22198</strain>
    </source>
</reference>
<dbReference type="GO" id="GO:0005829">
    <property type="term" value="C:cytosol"/>
    <property type="evidence" value="ECO:0007669"/>
    <property type="project" value="TreeGrafter"/>
</dbReference>
<dbReference type="InterPro" id="IPR050807">
    <property type="entry name" value="TransReg_Diox_bact_type"/>
</dbReference>
<feature type="region of interest" description="Disordered" evidence="2">
    <location>
        <begin position="87"/>
        <end position="108"/>
    </location>
</feature>
<evidence type="ECO:0000313" key="5">
    <source>
        <dbReference type="Proteomes" id="UP000539175"/>
    </source>
</evidence>
<dbReference type="Proteomes" id="UP000539175">
    <property type="component" value="Unassembled WGS sequence"/>
</dbReference>
<proteinExistence type="predicted"/>
<dbReference type="PANTHER" id="PTHR46797">
    <property type="entry name" value="HTH-TYPE TRANSCRIPTIONAL REGULATOR"/>
    <property type="match status" value="1"/>
</dbReference>
<dbReference type="GO" id="GO:0003700">
    <property type="term" value="F:DNA-binding transcription factor activity"/>
    <property type="evidence" value="ECO:0007669"/>
    <property type="project" value="TreeGrafter"/>
</dbReference>
<accession>A0A7X0AWQ4</accession>
<dbReference type="PROSITE" id="PS50943">
    <property type="entry name" value="HTH_CROC1"/>
    <property type="match status" value="1"/>
</dbReference>
<keyword evidence="1" id="KW-0238">DNA-binding</keyword>
<protein>
    <submittedName>
        <fullName evidence="4">Transcriptional regulator with XRE-family HTH domain</fullName>
    </submittedName>
</protein>
<dbReference type="Pfam" id="PF13560">
    <property type="entry name" value="HTH_31"/>
    <property type="match status" value="1"/>
</dbReference>
<comment type="caution">
    <text evidence="4">The sequence shown here is derived from an EMBL/GenBank/DDBJ whole genome shotgun (WGS) entry which is preliminary data.</text>
</comment>